<reference evidence="2 3" key="1">
    <citation type="submission" date="2016-10" db="EMBL/GenBank/DDBJ databases">
        <authorList>
            <person name="de Groot N.N."/>
        </authorList>
    </citation>
    <scope>NUCLEOTIDE SEQUENCE [LARGE SCALE GENOMIC DNA]</scope>
    <source>
        <strain evidence="2 3">DSM 18684</strain>
    </source>
</reference>
<dbReference type="STRING" id="414048.SAMN04489864_105191"/>
<dbReference type="RefSeq" id="WP_090993688.1">
    <property type="nucleotide sequence ID" value="NZ_FOPP01000005.1"/>
</dbReference>
<evidence type="ECO:0008006" key="4">
    <source>
        <dbReference type="Google" id="ProtNLM"/>
    </source>
</evidence>
<feature type="chain" id="PRO_5011515430" description="MG2 domain-containing protein" evidence="1">
    <location>
        <begin position="23"/>
        <end position="782"/>
    </location>
</feature>
<feature type="signal peptide" evidence="1">
    <location>
        <begin position="1"/>
        <end position="22"/>
    </location>
</feature>
<keyword evidence="1" id="KW-0732">Signal</keyword>
<protein>
    <recommendedName>
        <fullName evidence="4">MG2 domain-containing protein</fullName>
    </recommendedName>
</protein>
<organism evidence="2 3">
    <name type="scientific">Pedobacter insulae</name>
    <dbReference type="NCBI Taxonomy" id="414048"/>
    <lineage>
        <taxon>Bacteria</taxon>
        <taxon>Pseudomonadati</taxon>
        <taxon>Bacteroidota</taxon>
        <taxon>Sphingobacteriia</taxon>
        <taxon>Sphingobacteriales</taxon>
        <taxon>Sphingobacteriaceae</taxon>
        <taxon>Pedobacter</taxon>
    </lineage>
</organism>
<keyword evidence="3" id="KW-1185">Reference proteome</keyword>
<dbReference type="Proteomes" id="UP000199666">
    <property type="component" value="Unassembled WGS sequence"/>
</dbReference>
<evidence type="ECO:0000313" key="2">
    <source>
        <dbReference type="EMBL" id="SFH11920.1"/>
    </source>
</evidence>
<gene>
    <name evidence="2" type="ORF">SAMN04489864_105191</name>
</gene>
<dbReference type="EMBL" id="FOPP01000005">
    <property type="protein sequence ID" value="SFH11920.1"/>
    <property type="molecule type" value="Genomic_DNA"/>
</dbReference>
<evidence type="ECO:0000256" key="1">
    <source>
        <dbReference type="SAM" id="SignalP"/>
    </source>
</evidence>
<accession>A0A1I2XEJ5</accession>
<name>A0A1I2XEJ5_9SPHI</name>
<dbReference type="Gene3D" id="2.60.40.1930">
    <property type="match status" value="1"/>
</dbReference>
<dbReference type="OrthoDB" id="609485at2"/>
<evidence type="ECO:0000313" key="3">
    <source>
        <dbReference type="Proteomes" id="UP000199666"/>
    </source>
</evidence>
<sequence length="782" mass="88815">MNRIHRKLIFICLLLTATTALKAQQAQQVQNAFDAYYQNTFQEKIFVHTDKEQYITGELMWFKIYNVDAFTNLTSDLSKVAYIEVLDRTNQPIVQAKIAIKDGIGSGSVYIPLTAVNGNFKLRAYTNWMQNFGPNHFFEKQITIINPLSDPEKPATTAANNDLQFFAEGGDLIEGVANNMGFKAVNAGGLGIAIKGVVINQKNDTVARFQTLKYGIGQFRFTPVANHTYKAIASTDQKEIIIKDLPTAKKQGYALLLEEKENESLTLTVNSNFSAQNVSLFIHQGNKTALAETALLNNGTTVFKVDKTKLAEGLSHLTLFNEDGQAVAERLYFKRPGKALKIAAYSDYLAYKPREKVSVTISANDEKNQPIKADVSITVRRIDSLQGMDQSDIVSYFWLSSELKGDIEAPNYYFKNPNKETDRALDNLLLTQGWRRMVWDDVLNKKPMLKFLPEFNGHLVTGNIRKNNFNEVYLTISNTHQQFYNTLSDSTGHFIFNTKDFYGPNEIIVQSNPNIDTTSVITVQSPFTEKYSDFAYPILNLHPSLLNELQKHSFGMQVQNIYVGDQLKKFRPINTDTIKFYGKPYKSYKLDDYTRFTLMEDVLREYVRETFITRSQKRFVINVLGKLALLEGEPLVLVDGAPYFNTDRVMEIDPRKIKNLDIVRDYYYYGAGMFNGILNFTSYKPNVAALEISPNAVVLDYEGMQLQREFYSPTYETAEKKSSRLPDFRNLLFWSPTNLIKEKGIAKLDFYTADQTGTYIGVINGLSNTGVPGNGVFRFEVK</sequence>
<proteinExistence type="predicted"/>
<dbReference type="AlphaFoldDB" id="A0A1I2XEJ5"/>